<comment type="catalytic activity">
    <reaction evidence="10">
        <text>an alpha-D-Man-(1-&gt;2)-alpha-D-Man-(1-&gt;2)-alpha-D-Man-(1-&gt;3)-[alpha-D-Man-(1-&gt;6)]-beta-D-Man-(1-&gt;4)-beta-D-GlcNAc-(1-&gt;4)-alpha-D-GlcNAc-diphospho-di-trans,poly-cis-dolichol + a di-trans,poly-cis-dolichyl beta-D-mannosyl phosphate = an alpha-D-Man-(1-&gt;2)-alpha-D-Man-(1-&gt;2)-alpha-D-Man-(1-&gt;3)-[alpha-D-Man-(1-&gt;3)-alpha-D-Man-(1-&gt;6)]-beta-D-Man-(1-&gt;4)-beta-D-GlcNAc-(1-&gt;4)-alpha-D-GlcNAc-diphospho-di-trans,poly-cis-dolichol + a di-trans,poly-cis-dolichyl phosphate + H(+)</text>
        <dbReference type="Rhea" id="RHEA:29527"/>
        <dbReference type="Rhea" id="RHEA-COMP:19498"/>
        <dbReference type="Rhea" id="RHEA-COMP:19501"/>
        <dbReference type="Rhea" id="RHEA-COMP:19516"/>
        <dbReference type="Rhea" id="RHEA-COMP:19517"/>
        <dbReference type="ChEBI" id="CHEBI:15378"/>
        <dbReference type="ChEBI" id="CHEBI:57683"/>
        <dbReference type="ChEBI" id="CHEBI:58211"/>
        <dbReference type="ChEBI" id="CHEBI:132515"/>
        <dbReference type="ChEBI" id="CHEBI:132516"/>
        <dbReference type="EC" id="2.4.1.258"/>
    </reaction>
    <physiologicalReaction direction="left-to-right" evidence="10">
        <dbReference type="Rhea" id="RHEA:29528"/>
    </physiologicalReaction>
</comment>
<feature type="transmembrane region" description="Helical" evidence="12">
    <location>
        <begin position="12"/>
        <end position="32"/>
    </location>
</feature>
<organism evidence="13 14">
    <name type="scientific">Bathycoccus prasinos</name>
    <dbReference type="NCBI Taxonomy" id="41875"/>
    <lineage>
        <taxon>Eukaryota</taxon>
        <taxon>Viridiplantae</taxon>
        <taxon>Chlorophyta</taxon>
        <taxon>Mamiellophyceae</taxon>
        <taxon>Mamiellales</taxon>
        <taxon>Bathycoccaceae</taxon>
        <taxon>Bathycoccus</taxon>
    </lineage>
</organism>
<evidence type="ECO:0000256" key="4">
    <source>
        <dbReference type="ARBA" id="ARBA00022676"/>
    </source>
</evidence>
<evidence type="ECO:0000313" key="13">
    <source>
        <dbReference type="EMBL" id="CCO17082.1"/>
    </source>
</evidence>
<evidence type="ECO:0000256" key="9">
    <source>
        <dbReference type="ARBA" id="ARBA00023136"/>
    </source>
</evidence>
<dbReference type="PANTHER" id="PTHR12646">
    <property type="entry name" value="NOT56 - RELATED"/>
    <property type="match status" value="1"/>
</dbReference>
<evidence type="ECO:0000256" key="5">
    <source>
        <dbReference type="ARBA" id="ARBA00022679"/>
    </source>
</evidence>
<accession>K8EG09</accession>
<evidence type="ECO:0000256" key="3">
    <source>
        <dbReference type="ARBA" id="ARBA00011964"/>
    </source>
</evidence>
<gene>
    <name evidence="13" type="ORF">Bathy06g00560</name>
</gene>
<keyword evidence="9 12" id="KW-0472">Membrane</keyword>
<dbReference type="GeneID" id="19015036"/>
<feature type="transmembrane region" description="Helical" evidence="12">
    <location>
        <begin position="212"/>
        <end position="236"/>
    </location>
</feature>
<dbReference type="STRING" id="41875.K8EG09"/>
<sequence>MTTRGKTSPQIMMISLLCIFELALSLLIIKYVSYTEIDWIAYGEEVDGFFKFKEYDYRKLGGHTGPLVYPAGFVYCYGFIRWITGEEVRNAQVLFAFLYVFNQWLALRILQRSGKVPIAFYAATCLSKRMHSIFTLRMFNDGVCTIFCHLAVLAFMDGAKKEKEKKAKKMTINNGRACLRGFAWLSVATSIKMNALLYLPPALVLLVGYGQTLWEILLCVIVFVGVQVALALPFLLTFPKSYLARAFELTRVFTYKWTVNFKFLSEDCFVSKELAHGLLSVHVAALFVAAHRKWFRRRNLPPGAKEQRFFWDFFGNFFRIAKRDISSAFRGKSSSSSSSTRSRRSGIENRNSEKSGSDDDNDKELERIKYPSENDAALMLAQGNFIGVLCARSLHYQFYSWYFNLLPLILFNRTSLIHRKGNINMIFECMRNGGIMLCLEYCWNKYPSTAFSSLLLQATHAMIYATCVL</sequence>
<evidence type="ECO:0000256" key="8">
    <source>
        <dbReference type="ARBA" id="ARBA00022989"/>
    </source>
</evidence>
<reference evidence="13 14" key="1">
    <citation type="submission" date="2011-10" db="EMBL/GenBank/DDBJ databases">
        <authorList>
            <person name="Genoscope - CEA"/>
        </authorList>
    </citation>
    <scope>NUCLEOTIDE SEQUENCE [LARGE SCALE GENOMIC DNA]</scope>
    <source>
        <strain evidence="13 14">RCC 1105</strain>
    </source>
</reference>
<keyword evidence="4" id="KW-0328">Glycosyltransferase</keyword>
<dbReference type="GO" id="GO:0005789">
    <property type="term" value="C:endoplasmic reticulum membrane"/>
    <property type="evidence" value="ECO:0007669"/>
    <property type="project" value="UniProtKB-SubCell"/>
</dbReference>
<feature type="region of interest" description="Disordered" evidence="11">
    <location>
        <begin position="329"/>
        <end position="364"/>
    </location>
</feature>
<evidence type="ECO:0000256" key="1">
    <source>
        <dbReference type="ARBA" id="ARBA00004477"/>
    </source>
</evidence>
<evidence type="ECO:0000256" key="7">
    <source>
        <dbReference type="ARBA" id="ARBA00022824"/>
    </source>
</evidence>
<feature type="compositionally biased region" description="Basic and acidic residues" evidence="11">
    <location>
        <begin position="345"/>
        <end position="357"/>
    </location>
</feature>
<dbReference type="InterPro" id="IPR007873">
    <property type="entry name" value="Glycosyltransferase_ALG3"/>
</dbReference>
<evidence type="ECO:0000256" key="10">
    <source>
        <dbReference type="ARBA" id="ARBA00049506"/>
    </source>
</evidence>
<keyword evidence="8 12" id="KW-1133">Transmembrane helix</keyword>
<evidence type="ECO:0000256" key="2">
    <source>
        <dbReference type="ARBA" id="ARBA00004922"/>
    </source>
</evidence>
<keyword evidence="5" id="KW-0808">Transferase</keyword>
<comment type="subcellular location">
    <subcellularLocation>
        <location evidence="1">Endoplasmic reticulum membrane</location>
        <topology evidence="1">Multi-pass membrane protein</topology>
    </subcellularLocation>
</comment>
<feature type="transmembrane region" description="Helical" evidence="12">
    <location>
        <begin position="91"/>
        <end position="110"/>
    </location>
</feature>
<dbReference type="EC" id="2.4.1.258" evidence="3"/>
<keyword evidence="14" id="KW-1185">Reference proteome</keyword>
<proteinExistence type="predicted"/>
<dbReference type="Pfam" id="PF05208">
    <property type="entry name" value="ALG3"/>
    <property type="match status" value="1"/>
</dbReference>
<name>K8EG09_9CHLO</name>
<dbReference type="eggNOG" id="KOG2762">
    <property type="taxonomic scope" value="Eukaryota"/>
</dbReference>
<dbReference type="GO" id="GO:0052925">
    <property type="term" value="F:dol-P-Man:Man(5)GlcNAc(2)-PP-Dol alpha-1,3-mannosyltransferase activity"/>
    <property type="evidence" value="ECO:0007669"/>
    <property type="project" value="UniProtKB-EC"/>
</dbReference>
<evidence type="ECO:0000256" key="12">
    <source>
        <dbReference type="SAM" id="Phobius"/>
    </source>
</evidence>
<feature type="transmembrane region" description="Helical" evidence="12">
    <location>
        <begin position="67"/>
        <end position="84"/>
    </location>
</feature>
<feature type="transmembrane region" description="Helical" evidence="12">
    <location>
        <begin position="138"/>
        <end position="156"/>
    </location>
</feature>
<comment type="pathway">
    <text evidence="2">Protein modification; protein glycosylation.</text>
</comment>
<dbReference type="AlphaFoldDB" id="K8EG09"/>
<dbReference type="PANTHER" id="PTHR12646:SF0">
    <property type="entry name" value="DOL-P-MAN:MAN(5)GLCNAC(2)-PP-DOL ALPHA-1,3-MANNOSYLTRANSFERASE"/>
    <property type="match status" value="1"/>
</dbReference>
<dbReference type="OrthoDB" id="20028at2759"/>
<dbReference type="Proteomes" id="UP000198341">
    <property type="component" value="Chromosome 6"/>
</dbReference>
<dbReference type="EMBL" id="FO082273">
    <property type="protein sequence ID" value="CCO17082.1"/>
    <property type="molecule type" value="Genomic_DNA"/>
</dbReference>
<feature type="compositionally biased region" description="Low complexity" evidence="11">
    <location>
        <begin position="329"/>
        <end position="340"/>
    </location>
</feature>
<evidence type="ECO:0000313" key="14">
    <source>
        <dbReference type="Proteomes" id="UP000198341"/>
    </source>
</evidence>
<evidence type="ECO:0000256" key="6">
    <source>
        <dbReference type="ARBA" id="ARBA00022692"/>
    </source>
</evidence>
<dbReference type="KEGG" id="bpg:Bathy06g00560"/>
<evidence type="ECO:0000256" key="11">
    <source>
        <dbReference type="SAM" id="MobiDB-lite"/>
    </source>
</evidence>
<feature type="transmembrane region" description="Helical" evidence="12">
    <location>
        <begin position="177"/>
        <end position="200"/>
    </location>
</feature>
<dbReference type="RefSeq" id="XP_007512482.1">
    <property type="nucleotide sequence ID" value="XM_007512420.1"/>
</dbReference>
<keyword evidence="7" id="KW-0256">Endoplasmic reticulum</keyword>
<keyword evidence="6 12" id="KW-0812">Transmembrane</keyword>
<protein>
    <recommendedName>
        <fullName evidence="3">dolichyl-P-Man:Man5GlcNAc2-PP-dolichol alpha-1,3-mannosyltransferase</fullName>
        <ecNumber evidence="3">2.4.1.258</ecNumber>
    </recommendedName>
</protein>